<proteinExistence type="predicted"/>
<dbReference type="SUPFAM" id="SSF52540">
    <property type="entry name" value="P-loop containing nucleoside triphosphate hydrolases"/>
    <property type="match status" value="1"/>
</dbReference>
<dbReference type="Pfam" id="PF00271">
    <property type="entry name" value="Helicase_C"/>
    <property type="match status" value="1"/>
</dbReference>
<dbReference type="PANTHER" id="PTHR14025:SF20">
    <property type="entry name" value="FANCONI ANEMIA GROUP M PROTEIN"/>
    <property type="match status" value="1"/>
</dbReference>
<keyword evidence="8" id="KW-1185">Reference proteome</keyword>
<evidence type="ECO:0000256" key="1">
    <source>
        <dbReference type="ARBA" id="ARBA00022741"/>
    </source>
</evidence>
<sequence length="190" mass="21115">MIAAVYLGLQYYKKDEFDKRYAAVLASASGALLFLSVVNSLPGVLYNVPSSMSPSLRLVSMVIGGAIAVRERERGEREDGEFNTLISTRIGEEGIDVPTTSLVLFYEPIPSAVRRIQRKGRTARDGRSGKVKILVMKGTRDEPYYWKGVKGERKIYKEARKLGTALQEEEKDKTAKFSGGQSLDVFARSK</sequence>
<protein>
    <recommendedName>
        <fullName evidence="6">Helicase C-terminal domain-containing protein</fullName>
    </recommendedName>
</protein>
<accession>A0A133UVW1</accession>
<keyword evidence="2" id="KW-0378">Hydrolase</keyword>
<evidence type="ECO:0000256" key="4">
    <source>
        <dbReference type="ARBA" id="ARBA00022840"/>
    </source>
</evidence>
<dbReference type="Gene3D" id="3.40.50.300">
    <property type="entry name" value="P-loop containing nucleotide triphosphate hydrolases"/>
    <property type="match status" value="1"/>
</dbReference>
<keyword evidence="5" id="KW-0472">Membrane</keyword>
<name>A0A133UVW1_9EURY</name>
<dbReference type="AlphaFoldDB" id="A0A133UVW1"/>
<dbReference type="Proteomes" id="UP000070463">
    <property type="component" value="Unassembled WGS sequence"/>
</dbReference>
<dbReference type="InterPro" id="IPR001650">
    <property type="entry name" value="Helicase_C-like"/>
</dbReference>
<evidence type="ECO:0000313" key="7">
    <source>
        <dbReference type="EMBL" id="KXA98250.1"/>
    </source>
</evidence>
<evidence type="ECO:0000313" key="8">
    <source>
        <dbReference type="Proteomes" id="UP000070463"/>
    </source>
</evidence>
<dbReference type="InterPro" id="IPR027417">
    <property type="entry name" value="P-loop_NTPase"/>
</dbReference>
<keyword evidence="3" id="KW-0347">Helicase</keyword>
<evidence type="ECO:0000256" key="2">
    <source>
        <dbReference type="ARBA" id="ARBA00022801"/>
    </source>
</evidence>
<evidence type="ECO:0000256" key="5">
    <source>
        <dbReference type="SAM" id="Phobius"/>
    </source>
</evidence>
<dbReference type="SMART" id="SM00490">
    <property type="entry name" value="HELICc"/>
    <property type="match status" value="1"/>
</dbReference>
<dbReference type="PANTHER" id="PTHR14025">
    <property type="entry name" value="FANCONI ANEMIA GROUP M FANCM FAMILY MEMBER"/>
    <property type="match status" value="1"/>
</dbReference>
<organism evidence="7 8">
    <name type="scientific">candidate division MSBL1 archaeon SCGC-AAA259I09</name>
    <dbReference type="NCBI Taxonomy" id="1698267"/>
    <lineage>
        <taxon>Archaea</taxon>
        <taxon>Methanobacteriati</taxon>
        <taxon>Methanobacteriota</taxon>
        <taxon>candidate division MSBL1</taxon>
    </lineage>
</organism>
<reference evidence="7 8" key="1">
    <citation type="journal article" date="2016" name="Sci. Rep.">
        <title>Metabolic traits of an uncultured archaeal lineage -MSBL1- from brine pools of the Red Sea.</title>
        <authorList>
            <person name="Mwirichia R."/>
            <person name="Alam I."/>
            <person name="Rashid M."/>
            <person name="Vinu M."/>
            <person name="Ba-Alawi W."/>
            <person name="Anthony Kamau A."/>
            <person name="Kamanda Ngugi D."/>
            <person name="Goker M."/>
            <person name="Klenk H.P."/>
            <person name="Bajic V."/>
            <person name="Stingl U."/>
        </authorList>
    </citation>
    <scope>NUCLEOTIDE SEQUENCE [LARGE SCALE GENOMIC DNA]</scope>
    <source>
        <strain evidence="7">SCGC-AAA259I09</strain>
    </source>
</reference>
<evidence type="ECO:0000259" key="6">
    <source>
        <dbReference type="PROSITE" id="PS51194"/>
    </source>
</evidence>
<feature type="domain" description="Helicase C-terminal" evidence="6">
    <location>
        <begin position="16"/>
        <end position="174"/>
    </location>
</feature>
<keyword evidence="5" id="KW-1133">Transmembrane helix</keyword>
<gene>
    <name evidence="7" type="ORF">AKJ37_00875</name>
</gene>
<keyword evidence="5" id="KW-0812">Transmembrane</keyword>
<dbReference type="GO" id="GO:0004386">
    <property type="term" value="F:helicase activity"/>
    <property type="evidence" value="ECO:0007669"/>
    <property type="project" value="UniProtKB-KW"/>
</dbReference>
<dbReference type="GO" id="GO:0016787">
    <property type="term" value="F:hydrolase activity"/>
    <property type="evidence" value="ECO:0007669"/>
    <property type="project" value="UniProtKB-KW"/>
</dbReference>
<keyword evidence="4" id="KW-0067">ATP-binding</keyword>
<dbReference type="EMBL" id="LHXR01000005">
    <property type="protein sequence ID" value="KXA98250.1"/>
    <property type="molecule type" value="Genomic_DNA"/>
</dbReference>
<evidence type="ECO:0000256" key="3">
    <source>
        <dbReference type="ARBA" id="ARBA00022806"/>
    </source>
</evidence>
<dbReference type="GO" id="GO:0005524">
    <property type="term" value="F:ATP binding"/>
    <property type="evidence" value="ECO:0007669"/>
    <property type="project" value="UniProtKB-KW"/>
</dbReference>
<comment type="caution">
    <text evidence="7">The sequence shown here is derived from an EMBL/GenBank/DDBJ whole genome shotgun (WGS) entry which is preliminary data.</text>
</comment>
<dbReference type="PROSITE" id="PS51194">
    <property type="entry name" value="HELICASE_CTER"/>
    <property type="match status" value="1"/>
</dbReference>
<feature type="transmembrane region" description="Helical" evidence="5">
    <location>
        <begin position="21"/>
        <end position="45"/>
    </location>
</feature>
<keyword evidence="1" id="KW-0547">Nucleotide-binding</keyword>